<gene>
    <name evidence="1" type="ORF">Drose_05760</name>
</gene>
<organism evidence="1 2">
    <name type="scientific">Dactylosporangium roseum</name>
    <dbReference type="NCBI Taxonomy" id="47989"/>
    <lineage>
        <taxon>Bacteria</taxon>
        <taxon>Bacillati</taxon>
        <taxon>Actinomycetota</taxon>
        <taxon>Actinomycetes</taxon>
        <taxon>Micromonosporales</taxon>
        <taxon>Micromonosporaceae</taxon>
        <taxon>Dactylosporangium</taxon>
    </lineage>
</organism>
<keyword evidence="2" id="KW-1185">Reference proteome</keyword>
<reference evidence="1" key="1">
    <citation type="submission" date="2021-04" db="EMBL/GenBank/DDBJ databases">
        <title>Biosynthetic gene clusters of Dactylosporangioum roseum.</title>
        <authorList>
            <person name="Hartkoorn R.C."/>
            <person name="Beaudoing E."/>
            <person name="Hot D."/>
            <person name="Moureu S."/>
        </authorList>
    </citation>
    <scope>NUCLEOTIDE SEQUENCE</scope>
    <source>
        <strain evidence="1">NRRL B-16295</strain>
    </source>
</reference>
<proteinExistence type="predicted"/>
<sequence>MAEPGKVAWVRRQLADGDVVTEDDAIDLLEHYDRLHALLGQTRDALQLALAYAEGELPDVDAVTMRAEFAGCREALRLATEAVLR</sequence>
<dbReference type="RefSeq" id="WP_260727139.1">
    <property type="nucleotide sequence ID" value="NZ_BAAABS010000033.1"/>
</dbReference>
<accession>A0ABY5Z6U9</accession>
<evidence type="ECO:0000313" key="2">
    <source>
        <dbReference type="Proteomes" id="UP001058271"/>
    </source>
</evidence>
<evidence type="ECO:0000313" key="1">
    <source>
        <dbReference type="EMBL" id="UWZ37776.1"/>
    </source>
</evidence>
<dbReference type="Proteomes" id="UP001058271">
    <property type="component" value="Chromosome"/>
</dbReference>
<protein>
    <submittedName>
        <fullName evidence="1">Uncharacterized protein</fullName>
    </submittedName>
</protein>
<name>A0ABY5Z6U9_9ACTN</name>
<dbReference type="EMBL" id="CP073721">
    <property type="protein sequence ID" value="UWZ37776.1"/>
    <property type="molecule type" value="Genomic_DNA"/>
</dbReference>